<dbReference type="RefSeq" id="WP_126541417.1">
    <property type="nucleotide sequence ID" value="NZ_BSPM01000004.1"/>
</dbReference>
<evidence type="ECO:0000259" key="2">
    <source>
        <dbReference type="Pfam" id="PF07007"/>
    </source>
</evidence>
<dbReference type="AlphaFoldDB" id="A0A4R6RGL5"/>
<comment type="caution">
    <text evidence="3">The sequence shown here is derived from an EMBL/GenBank/DDBJ whole genome shotgun (WGS) entry which is preliminary data.</text>
</comment>
<evidence type="ECO:0000256" key="1">
    <source>
        <dbReference type="SAM" id="SignalP"/>
    </source>
</evidence>
<feature type="domain" description="Lysozyme inhibitor LprI-like N-terminal" evidence="2">
    <location>
        <begin position="35"/>
        <end position="138"/>
    </location>
</feature>
<protein>
    <submittedName>
        <fullName evidence="3">Uncharacterized protein YecT (DUF1311 family)</fullName>
    </submittedName>
</protein>
<sequence length="146" mass="15304">MTRTAALLLALALATPAAAGAREDVDAVEATEKACMAKAGSDPEYADCEATAHADADAVLNAAYKVIVGELPTNTGDASIDAENGETLRRLKAAQRAWVAFRDAECDLEGAEMLGGTGENLMIEGCLFQLTVDRVRALADRFDSGR</sequence>
<feature type="signal peptide" evidence="1">
    <location>
        <begin position="1"/>
        <end position="21"/>
    </location>
</feature>
<keyword evidence="1" id="KW-0732">Signal</keyword>
<keyword evidence="4" id="KW-1185">Reference proteome</keyword>
<evidence type="ECO:0000313" key="3">
    <source>
        <dbReference type="EMBL" id="TDP85581.1"/>
    </source>
</evidence>
<dbReference type="OrthoDB" id="7340239at2"/>
<gene>
    <name evidence="3" type="ORF">EDD54_2435</name>
</gene>
<dbReference type="Proteomes" id="UP000294547">
    <property type="component" value="Unassembled WGS sequence"/>
</dbReference>
<reference evidence="3 4" key="1">
    <citation type="submission" date="2019-03" db="EMBL/GenBank/DDBJ databases">
        <title>Genomic Encyclopedia of Type Strains, Phase IV (KMG-IV): sequencing the most valuable type-strain genomes for metagenomic binning, comparative biology and taxonomic classification.</title>
        <authorList>
            <person name="Goeker M."/>
        </authorList>
    </citation>
    <scope>NUCLEOTIDE SEQUENCE [LARGE SCALE GENOMIC DNA]</scope>
    <source>
        <strain evidence="3 4">DSM 102969</strain>
    </source>
</reference>
<dbReference type="Pfam" id="PF07007">
    <property type="entry name" value="LprI"/>
    <property type="match status" value="1"/>
</dbReference>
<organism evidence="3 4">
    <name type="scientific">Oharaeibacter diazotrophicus</name>
    <dbReference type="NCBI Taxonomy" id="1920512"/>
    <lineage>
        <taxon>Bacteria</taxon>
        <taxon>Pseudomonadati</taxon>
        <taxon>Pseudomonadota</taxon>
        <taxon>Alphaproteobacteria</taxon>
        <taxon>Hyphomicrobiales</taxon>
        <taxon>Pleomorphomonadaceae</taxon>
        <taxon>Oharaeibacter</taxon>
    </lineage>
</organism>
<dbReference type="InterPro" id="IPR009739">
    <property type="entry name" value="LprI-like_N"/>
</dbReference>
<dbReference type="Gene3D" id="1.20.1270.180">
    <property type="match status" value="1"/>
</dbReference>
<dbReference type="EMBL" id="SNXY01000007">
    <property type="protein sequence ID" value="TDP85581.1"/>
    <property type="molecule type" value="Genomic_DNA"/>
</dbReference>
<name>A0A4R6RGL5_9HYPH</name>
<proteinExistence type="predicted"/>
<evidence type="ECO:0000313" key="4">
    <source>
        <dbReference type="Proteomes" id="UP000294547"/>
    </source>
</evidence>
<feature type="chain" id="PRO_5020725216" evidence="1">
    <location>
        <begin position="22"/>
        <end position="146"/>
    </location>
</feature>
<accession>A0A4R6RGL5</accession>